<dbReference type="PROSITE" id="PS00893">
    <property type="entry name" value="NUDIX_BOX"/>
    <property type="match status" value="1"/>
</dbReference>
<dbReference type="PANTHER" id="PTHR11839">
    <property type="entry name" value="UDP/ADP-SUGAR PYROPHOSPHATASE"/>
    <property type="match status" value="1"/>
</dbReference>
<dbReference type="AlphaFoldDB" id="A0A1M4Y6A1"/>
<dbReference type="RefSeq" id="WP_035165893.1">
    <property type="nucleotide sequence ID" value="NZ_FQVG01000029.1"/>
</dbReference>
<reference evidence="5" key="1">
    <citation type="submission" date="2016-11" db="EMBL/GenBank/DDBJ databases">
        <authorList>
            <person name="Varghese N."/>
            <person name="Submissions S."/>
        </authorList>
    </citation>
    <scope>NUCLEOTIDE SEQUENCE [LARGE SCALE GENOMIC DNA]</scope>
    <source>
        <strain evidence="5">DSM 10124</strain>
    </source>
</reference>
<protein>
    <submittedName>
        <fullName evidence="4">ADP-ribose pyrophosphatase</fullName>
    </submittedName>
</protein>
<dbReference type="SUPFAM" id="SSF55811">
    <property type="entry name" value="Nudix"/>
    <property type="match status" value="1"/>
</dbReference>
<keyword evidence="5" id="KW-1185">Reference proteome</keyword>
<dbReference type="InterPro" id="IPR020084">
    <property type="entry name" value="NUDIX_hydrolase_CS"/>
</dbReference>
<keyword evidence="2" id="KW-0378">Hydrolase</keyword>
<sequence>MFKEKTLKSNYLFKGKVINLRIDEVETYSNRISTREIVEHNGGVGIVAVEDGNVFLVRQYRRPFDEIIYEIPAGKLEMGEEPLSCAYRELEEETGYKALDMKLMTSIYTSPGFCTEKLYIYFCDKMVKTKTNFDEDEYLELIKVPILEAKKMILDGTIKDAKSIVGILMLNDFIHK</sequence>
<evidence type="ECO:0000256" key="2">
    <source>
        <dbReference type="ARBA" id="ARBA00022801"/>
    </source>
</evidence>
<dbReference type="Pfam" id="PF00293">
    <property type="entry name" value="NUDIX"/>
    <property type="match status" value="1"/>
</dbReference>
<accession>A0A1M4Y6A1</accession>
<feature type="domain" description="Nudix hydrolase" evidence="3">
    <location>
        <begin position="39"/>
        <end position="166"/>
    </location>
</feature>
<dbReference type="GO" id="GO:0005829">
    <property type="term" value="C:cytosol"/>
    <property type="evidence" value="ECO:0007669"/>
    <property type="project" value="TreeGrafter"/>
</dbReference>
<dbReference type="EMBL" id="FQVG01000029">
    <property type="protein sequence ID" value="SHF01291.1"/>
    <property type="molecule type" value="Genomic_DNA"/>
</dbReference>
<dbReference type="PROSITE" id="PS51462">
    <property type="entry name" value="NUDIX"/>
    <property type="match status" value="1"/>
</dbReference>
<dbReference type="GO" id="GO:0019693">
    <property type="term" value="P:ribose phosphate metabolic process"/>
    <property type="evidence" value="ECO:0007669"/>
    <property type="project" value="TreeGrafter"/>
</dbReference>
<dbReference type="Gene3D" id="3.90.79.10">
    <property type="entry name" value="Nucleoside Triphosphate Pyrophosphohydrolase"/>
    <property type="match status" value="1"/>
</dbReference>
<evidence type="ECO:0000259" key="3">
    <source>
        <dbReference type="PROSITE" id="PS51462"/>
    </source>
</evidence>
<evidence type="ECO:0000313" key="5">
    <source>
        <dbReference type="Proteomes" id="UP000184423"/>
    </source>
</evidence>
<dbReference type="PANTHER" id="PTHR11839:SF18">
    <property type="entry name" value="NUDIX HYDROLASE DOMAIN-CONTAINING PROTEIN"/>
    <property type="match status" value="1"/>
</dbReference>
<comment type="cofactor">
    <cofactor evidence="1">
        <name>Mg(2+)</name>
        <dbReference type="ChEBI" id="CHEBI:18420"/>
    </cofactor>
</comment>
<dbReference type="InterPro" id="IPR015797">
    <property type="entry name" value="NUDIX_hydrolase-like_dom_sf"/>
</dbReference>
<proteinExistence type="predicted"/>
<dbReference type="CDD" id="cd03424">
    <property type="entry name" value="NUDIX_ADPRase_Nudt5_UGPPase_Nudt14"/>
    <property type="match status" value="1"/>
</dbReference>
<evidence type="ECO:0000313" key="4">
    <source>
        <dbReference type="EMBL" id="SHF01291.1"/>
    </source>
</evidence>
<dbReference type="Proteomes" id="UP000184423">
    <property type="component" value="Unassembled WGS sequence"/>
</dbReference>
<gene>
    <name evidence="4" type="ORF">SAMN02746091_01582</name>
</gene>
<dbReference type="FunFam" id="3.90.79.10:FF:000024">
    <property type="entry name" value="ADP-ribose pyrophosphatase"/>
    <property type="match status" value="1"/>
</dbReference>
<dbReference type="InterPro" id="IPR000086">
    <property type="entry name" value="NUDIX_hydrolase_dom"/>
</dbReference>
<organism evidence="4 5">
    <name type="scientific">Caloramator proteoclasticus DSM 10124</name>
    <dbReference type="NCBI Taxonomy" id="1121262"/>
    <lineage>
        <taxon>Bacteria</taxon>
        <taxon>Bacillati</taxon>
        <taxon>Bacillota</taxon>
        <taxon>Clostridia</taxon>
        <taxon>Eubacteriales</taxon>
        <taxon>Clostridiaceae</taxon>
        <taxon>Caloramator</taxon>
    </lineage>
</organism>
<name>A0A1M4Y6A1_9CLOT</name>
<dbReference type="GO" id="GO:0016787">
    <property type="term" value="F:hydrolase activity"/>
    <property type="evidence" value="ECO:0007669"/>
    <property type="project" value="UniProtKB-KW"/>
</dbReference>
<evidence type="ECO:0000256" key="1">
    <source>
        <dbReference type="ARBA" id="ARBA00001946"/>
    </source>
</evidence>
<dbReference type="GO" id="GO:0006753">
    <property type="term" value="P:nucleoside phosphate metabolic process"/>
    <property type="evidence" value="ECO:0007669"/>
    <property type="project" value="TreeGrafter"/>
</dbReference>